<evidence type="ECO:0000313" key="1">
    <source>
        <dbReference type="EMBL" id="JAE08918.1"/>
    </source>
</evidence>
<sequence length="45" mass="5043">MNVTQVGAMVQYSFQIIDKSIACTILWQLHSGQVNSLQLLLLYSS</sequence>
<reference evidence="1" key="2">
    <citation type="journal article" date="2015" name="Data Brief">
        <title>Shoot transcriptome of the giant reed, Arundo donax.</title>
        <authorList>
            <person name="Barrero R.A."/>
            <person name="Guerrero F.D."/>
            <person name="Moolhuijzen P."/>
            <person name="Goolsby J.A."/>
            <person name="Tidwell J."/>
            <person name="Bellgard S.E."/>
            <person name="Bellgard M.I."/>
        </authorList>
    </citation>
    <scope>NUCLEOTIDE SEQUENCE</scope>
    <source>
        <tissue evidence="1">Shoot tissue taken approximately 20 cm above the soil surface</tissue>
    </source>
</reference>
<name>A0A0A9FKV7_ARUDO</name>
<accession>A0A0A9FKV7</accession>
<dbReference type="AlphaFoldDB" id="A0A0A9FKV7"/>
<organism evidence="1">
    <name type="scientific">Arundo donax</name>
    <name type="common">Giant reed</name>
    <name type="synonym">Donax arundinaceus</name>
    <dbReference type="NCBI Taxonomy" id="35708"/>
    <lineage>
        <taxon>Eukaryota</taxon>
        <taxon>Viridiplantae</taxon>
        <taxon>Streptophyta</taxon>
        <taxon>Embryophyta</taxon>
        <taxon>Tracheophyta</taxon>
        <taxon>Spermatophyta</taxon>
        <taxon>Magnoliopsida</taxon>
        <taxon>Liliopsida</taxon>
        <taxon>Poales</taxon>
        <taxon>Poaceae</taxon>
        <taxon>PACMAD clade</taxon>
        <taxon>Arundinoideae</taxon>
        <taxon>Arundineae</taxon>
        <taxon>Arundo</taxon>
    </lineage>
</organism>
<reference evidence="1" key="1">
    <citation type="submission" date="2014-09" db="EMBL/GenBank/DDBJ databases">
        <authorList>
            <person name="Magalhaes I.L.F."/>
            <person name="Oliveira U."/>
            <person name="Santos F.R."/>
            <person name="Vidigal T.H.D.A."/>
            <person name="Brescovit A.D."/>
            <person name="Santos A.J."/>
        </authorList>
    </citation>
    <scope>NUCLEOTIDE SEQUENCE</scope>
    <source>
        <tissue evidence="1">Shoot tissue taken approximately 20 cm above the soil surface</tissue>
    </source>
</reference>
<proteinExistence type="predicted"/>
<protein>
    <submittedName>
        <fullName evidence="1">Uncharacterized protein</fullName>
    </submittedName>
</protein>
<dbReference type="EMBL" id="GBRH01188978">
    <property type="protein sequence ID" value="JAE08918.1"/>
    <property type="molecule type" value="Transcribed_RNA"/>
</dbReference>